<feature type="disulfide bond" evidence="9">
    <location>
        <begin position="226"/>
        <end position="236"/>
    </location>
</feature>
<dbReference type="FunFam" id="2.10.25.10:FF:000475">
    <property type="entry name" value="latent-transforming growth factor beta-binding protein 1 isoform X3"/>
    <property type="match status" value="1"/>
</dbReference>
<evidence type="ECO:0000256" key="2">
    <source>
        <dbReference type="ARBA" id="ARBA00022525"/>
    </source>
</evidence>
<accession>A0A3Q3K9E0</accession>
<keyword evidence="7 9" id="KW-1015">Disulfide bond</keyword>
<keyword evidence="8" id="KW-0325">Glycoprotein</keyword>
<feature type="domain" description="EGF-like" evidence="11">
    <location>
        <begin position="8"/>
        <end position="44"/>
    </location>
</feature>
<feature type="domain" description="EGF-like" evidence="11">
    <location>
        <begin position="260"/>
        <end position="297"/>
    </location>
</feature>
<feature type="domain" description="EGF-like" evidence="11">
    <location>
        <begin position="49"/>
        <end position="88"/>
    </location>
</feature>
<dbReference type="InterPro" id="IPR018097">
    <property type="entry name" value="EGF_Ca-bd_CS"/>
</dbReference>
<dbReference type="SUPFAM" id="SSF57184">
    <property type="entry name" value="Growth factor receptor domain"/>
    <property type="match status" value="2"/>
</dbReference>
<keyword evidence="6" id="KW-0677">Repeat</keyword>
<evidence type="ECO:0000256" key="10">
    <source>
        <dbReference type="SAM" id="Phobius"/>
    </source>
</evidence>
<feature type="domain" description="EGF-like" evidence="11">
    <location>
        <begin position="222"/>
        <end position="259"/>
    </location>
</feature>
<feature type="domain" description="EGF-like" evidence="11">
    <location>
        <begin position="92"/>
        <end position="129"/>
    </location>
</feature>
<proteinExistence type="predicted"/>
<dbReference type="FunFam" id="2.10.25.10:FF:000019">
    <property type="entry name" value="latent-transforming growth factor beta-binding protein 1 isoform X2"/>
    <property type="match status" value="5"/>
</dbReference>
<dbReference type="InterPro" id="IPR050751">
    <property type="entry name" value="ECM_structural_protein"/>
</dbReference>
<evidence type="ECO:0000256" key="6">
    <source>
        <dbReference type="ARBA" id="ARBA00022737"/>
    </source>
</evidence>
<dbReference type="PANTHER" id="PTHR24034">
    <property type="entry name" value="EGF-LIKE DOMAIN-CONTAINING PROTEIN"/>
    <property type="match status" value="1"/>
</dbReference>
<dbReference type="PRINTS" id="PR00010">
    <property type="entry name" value="EGFBLOOD"/>
</dbReference>
<feature type="transmembrane region" description="Helical" evidence="10">
    <location>
        <begin position="182"/>
        <end position="204"/>
    </location>
</feature>
<dbReference type="PANTHER" id="PTHR24034:SF43">
    <property type="entry name" value="LATENT-TRANSFORMING GROWTH FACTOR BETA-BINDING PROTEIN 4"/>
    <property type="match status" value="1"/>
</dbReference>
<reference evidence="12" key="2">
    <citation type="submission" date="2025-09" db="UniProtKB">
        <authorList>
            <consortium name="Ensembl"/>
        </authorList>
    </citation>
    <scope>IDENTIFICATION</scope>
</reference>
<keyword evidence="4 9" id="KW-0245">EGF-like domain</keyword>
<evidence type="ECO:0000256" key="4">
    <source>
        <dbReference type="ARBA" id="ARBA00022536"/>
    </source>
</evidence>
<organism evidence="12 13">
    <name type="scientific">Monopterus albus</name>
    <name type="common">Swamp eel</name>
    <dbReference type="NCBI Taxonomy" id="43700"/>
    <lineage>
        <taxon>Eukaryota</taxon>
        <taxon>Metazoa</taxon>
        <taxon>Chordata</taxon>
        <taxon>Craniata</taxon>
        <taxon>Vertebrata</taxon>
        <taxon>Euteleostomi</taxon>
        <taxon>Actinopterygii</taxon>
        <taxon>Neopterygii</taxon>
        <taxon>Teleostei</taxon>
        <taxon>Neoteleostei</taxon>
        <taxon>Acanthomorphata</taxon>
        <taxon>Anabantaria</taxon>
        <taxon>Synbranchiformes</taxon>
        <taxon>Synbranchidae</taxon>
        <taxon>Monopterus</taxon>
    </lineage>
</organism>
<reference evidence="12" key="1">
    <citation type="submission" date="2025-08" db="UniProtKB">
        <authorList>
            <consortium name="Ensembl"/>
        </authorList>
    </citation>
    <scope>IDENTIFICATION</scope>
</reference>
<dbReference type="SMART" id="SM00179">
    <property type="entry name" value="EGF_CA"/>
    <property type="match status" value="6"/>
</dbReference>
<keyword evidence="10" id="KW-0472">Membrane</keyword>
<dbReference type="CDD" id="cd00054">
    <property type="entry name" value="EGF_CA"/>
    <property type="match status" value="6"/>
</dbReference>
<sequence length="330" mass="36558">LRVDVCVDVNECLQPGLCENGLCVNTRGSYSCVCRVGFILDASHGICIYVNECVQSPGVCSVGECVNTVGSYTCACPSGYRRKPAQCVSSLDVDECQLNPCSNSRCENTPGSYRCVCRHGYRLTGNTCTDVDECKDPLRCPGQECINSQGSYRCVSCQPGYELLNRLCTGNAHLTIYNIFKINIFICNFCLFGFQLLAHLVLAYKICISIEIKAKCLKWFINIDECRQAPCSNGRCENTPGSYRCVCHHGYKLQDNTCTDINECLEGDFCFSRGECVNTPGSYTCVCSRGFTLSDNRTACLGESWRVQRDGLGVNTGAFYWLLCLFLFSQ</sequence>
<dbReference type="STRING" id="43700.ENSMALP00000025247"/>
<feature type="disulfide bond" evidence="9">
    <location>
        <begin position="96"/>
        <end position="106"/>
    </location>
</feature>
<keyword evidence="3" id="KW-0272">Extracellular matrix</keyword>
<dbReference type="InterPro" id="IPR049883">
    <property type="entry name" value="NOTCH1_EGF-like"/>
</dbReference>
<dbReference type="Gene3D" id="2.10.25.10">
    <property type="entry name" value="Laminin"/>
    <property type="match status" value="6"/>
</dbReference>
<dbReference type="AlphaFoldDB" id="A0A3Q3K9E0"/>
<dbReference type="SUPFAM" id="SSF57196">
    <property type="entry name" value="EGF/Laminin"/>
    <property type="match status" value="1"/>
</dbReference>
<evidence type="ECO:0000313" key="13">
    <source>
        <dbReference type="Proteomes" id="UP000261600"/>
    </source>
</evidence>
<dbReference type="PROSITE" id="PS00010">
    <property type="entry name" value="ASX_HYDROXYL"/>
    <property type="match status" value="5"/>
</dbReference>
<keyword evidence="10" id="KW-1133">Transmembrane helix</keyword>
<keyword evidence="10" id="KW-0812">Transmembrane</keyword>
<evidence type="ECO:0000313" key="12">
    <source>
        <dbReference type="Ensembl" id="ENSMALP00000025247.1"/>
    </source>
</evidence>
<keyword evidence="2" id="KW-0964">Secreted</keyword>
<dbReference type="GO" id="GO:0005509">
    <property type="term" value="F:calcium ion binding"/>
    <property type="evidence" value="ECO:0007669"/>
    <property type="project" value="InterPro"/>
</dbReference>
<keyword evidence="13" id="KW-1185">Reference proteome</keyword>
<dbReference type="Pfam" id="PF07645">
    <property type="entry name" value="EGF_CA"/>
    <property type="match status" value="6"/>
</dbReference>
<dbReference type="InterPro" id="IPR000742">
    <property type="entry name" value="EGF"/>
</dbReference>
<dbReference type="Ensembl" id="ENSMALT00000025720.1">
    <property type="protein sequence ID" value="ENSMALP00000025247.1"/>
    <property type="gene ID" value="ENSMALG00000017562.1"/>
</dbReference>
<dbReference type="PROSITE" id="PS50026">
    <property type="entry name" value="EGF_3"/>
    <property type="match status" value="5"/>
</dbReference>
<protein>
    <recommendedName>
        <fullName evidence="11">EGF-like domain-containing protein</fullName>
    </recommendedName>
</protein>
<name>A0A3Q3K9E0_MONAL</name>
<evidence type="ECO:0000256" key="3">
    <source>
        <dbReference type="ARBA" id="ARBA00022530"/>
    </source>
</evidence>
<evidence type="ECO:0000256" key="1">
    <source>
        <dbReference type="ARBA" id="ARBA00004498"/>
    </source>
</evidence>
<evidence type="ECO:0000259" key="11">
    <source>
        <dbReference type="PROSITE" id="PS50026"/>
    </source>
</evidence>
<evidence type="ECO:0000256" key="9">
    <source>
        <dbReference type="PROSITE-ProRule" id="PRU00076"/>
    </source>
</evidence>
<evidence type="ECO:0000256" key="7">
    <source>
        <dbReference type="ARBA" id="ARBA00023157"/>
    </source>
</evidence>
<keyword evidence="5" id="KW-0732">Signal</keyword>
<dbReference type="InterPro" id="IPR001881">
    <property type="entry name" value="EGF-like_Ca-bd_dom"/>
</dbReference>
<dbReference type="InterPro" id="IPR009030">
    <property type="entry name" value="Growth_fac_rcpt_cys_sf"/>
</dbReference>
<dbReference type="PROSITE" id="PS01187">
    <property type="entry name" value="EGF_CA"/>
    <property type="match status" value="2"/>
</dbReference>
<evidence type="ECO:0000256" key="5">
    <source>
        <dbReference type="ARBA" id="ARBA00022729"/>
    </source>
</evidence>
<dbReference type="InterPro" id="IPR000152">
    <property type="entry name" value="EGF-type_Asp/Asn_hydroxyl_site"/>
</dbReference>
<comment type="caution">
    <text evidence="9">Lacks conserved residue(s) required for the propagation of feature annotation.</text>
</comment>
<dbReference type="PROSITE" id="PS01186">
    <property type="entry name" value="EGF_2"/>
    <property type="match status" value="3"/>
</dbReference>
<dbReference type="SMART" id="SM00181">
    <property type="entry name" value="EGF"/>
    <property type="match status" value="6"/>
</dbReference>
<comment type="subcellular location">
    <subcellularLocation>
        <location evidence="1">Secreted</location>
        <location evidence="1">Extracellular space</location>
        <location evidence="1">Extracellular matrix</location>
    </subcellularLocation>
</comment>
<evidence type="ECO:0000256" key="8">
    <source>
        <dbReference type="ARBA" id="ARBA00023180"/>
    </source>
</evidence>
<dbReference type="Proteomes" id="UP000261600">
    <property type="component" value="Unplaced"/>
</dbReference>
<dbReference type="GO" id="GO:0050431">
    <property type="term" value="F:transforming growth factor beta binding"/>
    <property type="evidence" value="ECO:0007669"/>
    <property type="project" value="TreeGrafter"/>
</dbReference>